<protein>
    <submittedName>
        <fullName evidence="8">Chaperone protein ClpB</fullName>
    </submittedName>
</protein>
<dbReference type="InterPro" id="IPR018368">
    <property type="entry name" value="ClpA/B_CS1"/>
</dbReference>
<dbReference type="InterPro" id="IPR050130">
    <property type="entry name" value="ClpA_ClpB"/>
</dbReference>
<dbReference type="InterPro" id="IPR003593">
    <property type="entry name" value="AAA+_ATPase"/>
</dbReference>
<keyword evidence="9" id="KW-1185">Reference proteome</keyword>
<dbReference type="AlphaFoldDB" id="A0A5B9QT56"/>
<sequence length="643" mass="69156">MANLQLKSLVAKLNSTSRQCLEGAAGLCLSRTHYHVEIEHWLLKLIEQEDGDLPVLLRHFDVDTARFQRVLEGILDKMRTGNGRPPSLSTQTVELIKAAWMLATVQYGDSQIRSGHILAALIRDPLHFDCGAPLVRLLDGISADAITDGLPSVAGRSVEARRALPVGALPGNAEAVSEDGSGTGSNPNSKTPNLDRYTNDLTAQARQGKIDPVLGRDAEIRQLMDILLRRRQNNPILTGEPGVGKTAVVEGFALKVVRGDVPDALKGISIRSLDLGQLEAGAGVKGEFENRLKSILNEIGASPTPIILMIDEAHTLIGAGGDAGGGDAANLLKPALARGELRTIAATTWSEYKKYFEKDAALTRRFQVVKVEEPSQEVAKAMLRGNRQPAGTTPSCPYFGRSHRCGGQASRAATSRAVNCPTKPSACWTPLAPASLSAKTARLRRSKMLAPVANKQRRMERLQEEQQLGADHEESLLEVNASLTQTNTELEILERRYESEQQMVSKILEIKRAIQADHASPAEQAANADADAAKGVDAVEACSDRPPQSSVAETIGSFNGSGSSTSCRASRTAAGVRRRRYPIGGRHDLAWTGIPLGRDEHRSNHGGAAPERTVGAKRGRPVARFGRNRAAYPFLASGIGRSQ</sequence>
<dbReference type="GO" id="GO:0034605">
    <property type="term" value="P:cellular response to heat"/>
    <property type="evidence" value="ECO:0007669"/>
    <property type="project" value="TreeGrafter"/>
</dbReference>
<dbReference type="SUPFAM" id="SSF81923">
    <property type="entry name" value="Double Clp-N motif"/>
    <property type="match status" value="1"/>
</dbReference>
<feature type="compositionally biased region" description="Low complexity" evidence="6">
    <location>
        <begin position="560"/>
        <end position="573"/>
    </location>
</feature>
<evidence type="ECO:0000256" key="3">
    <source>
        <dbReference type="ARBA" id="ARBA00022840"/>
    </source>
</evidence>
<dbReference type="SMART" id="SM00382">
    <property type="entry name" value="AAA"/>
    <property type="match status" value="1"/>
</dbReference>
<evidence type="ECO:0000313" key="8">
    <source>
        <dbReference type="EMBL" id="QEG40595.1"/>
    </source>
</evidence>
<proteinExistence type="predicted"/>
<evidence type="ECO:0000256" key="5">
    <source>
        <dbReference type="SAM" id="Coils"/>
    </source>
</evidence>
<keyword evidence="1 4" id="KW-0677">Repeat</keyword>
<dbReference type="InterPro" id="IPR036628">
    <property type="entry name" value="Clp_N_dom_sf"/>
</dbReference>
<dbReference type="Pfam" id="PF00004">
    <property type="entry name" value="AAA"/>
    <property type="match status" value="1"/>
</dbReference>
<accession>A0A5B9QT56</accession>
<dbReference type="Pfam" id="PF02861">
    <property type="entry name" value="Clp_N"/>
    <property type="match status" value="1"/>
</dbReference>
<dbReference type="InterPro" id="IPR003959">
    <property type="entry name" value="ATPase_AAA_core"/>
</dbReference>
<dbReference type="Gene3D" id="1.10.1780.10">
    <property type="entry name" value="Clp, N-terminal domain"/>
    <property type="match status" value="1"/>
</dbReference>
<evidence type="ECO:0000256" key="4">
    <source>
        <dbReference type="PROSITE-ProRule" id="PRU01251"/>
    </source>
</evidence>
<dbReference type="EMBL" id="CP042914">
    <property type="protein sequence ID" value="QEG40595.1"/>
    <property type="molecule type" value="Genomic_DNA"/>
</dbReference>
<gene>
    <name evidence="8" type="primary">clpB_2</name>
    <name evidence="8" type="ORF">UC8_26100</name>
</gene>
<dbReference type="CDD" id="cd00009">
    <property type="entry name" value="AAA"/>
    <property type="match status" value="1"/>
</dbReference>
<dbReference type="Gene3D" id="3.40.50.300">
    <property type="entry name" value="P-loop containing nucleotide triphosphate hydrolases"/>
    <property type="match status" value="1"/>
</dbReference>
<evidence type="ECO:0000256" key="1">
    <source>
        <dbReference type="ARBA" id="ARBA00022737"/>
    </source>
</evidence>
<dbReference type="PANTHER" id="PTHR11638:SF181">
    <property type="entry name" value="ATPASE SUBUNIT OF ATP-DEPENDENT PROTEASE"/>
    <property type="match status" value="1"/>
</dbReference>
<dbReference type="SUPFAM" id="SSF52540">
    <property type="entry name" value="P-loop containing nucleoside triphosphate hydrolases"/>
    <property type="match status" value="1"/>
</dbReference>
<keyword evidence="3" id="KW-0067">ATP-binding</keyword>
<keyword evidence="5" id="KW-0175">Coiled coil</keyword>
<dbReference type="InterPro" id="IPR004176">
    <property type="entry name" value="Clp_R_N"/>
</dbReference>
<feature type="compositionally biased region" description="Polar residues" evidence="6">
    <location>
        <begin position="546"/>
        <end position="558"/>
    </location>
</feature>
<dbReference type="GO" id="GO:0005737">
    <property type="term" value="C:cytoplasm"/>
    <property type="evidence" value="ECO:0007669"/>
    <property type="project" value="TreeGrafter"/>
</dbReference>
<feature type="region of interest" description="Disordered" evidence="6">
    <location>
        <begin position="542"/>
        <end position="573"/>
    </location>
</feature>
<feature type="region of interest" description="Disordered" evidence="6">
    <location>
        <begin position="594"/>
        <end position="622"/>
    </location>
</feature>
<evidence type="ECO:0000259" key="7">
    <source>
        <dbReference type="PROSITE" id="PS51903"/>
    </source>
</evidence>
<dbReference type="KEGG" id="rul:UC8_26100"/>
<reference evidence="8 9" key="1">
    <citation type="submission" date="2019-08" db="EMBL/GenBank/DDBJ databases">
        <title>Deep-cultivation of Planctomycetes and their phenomic and genomic characterization uncovers novel biology.</title>
        <authorList>
            <person name="Wiegand S."/>
            <person name="Jogler M."/>
            <person name="Boedeker C."/>
            <person name="Pinto D."/>
            <person name="Vollmers J."/>
            <person name="Rivas-Marin E."/>
            <person name="Kohn T."/>
            <person name="Peeters S.H."/>
            <person name="Heuer A."/>
            <person name="Rast P."/>
            <person name="Oberbeckmann S."/>
            <person name="Bunk B."/>
            <person name="Jeske O."/>
            <person name="Meyerdierks A."/>
            <person name="Storesund J.E."/>
            <person name="Kallscheuer N."/>
            <person name="Luecker S."/>
            <person name="Lage O.M."/>
            <person name="Pohl T."/>
            <person name="Merkel B.J."/>
            <person name="Hornburger P."/>
            <person name="Mueller R.-W."/>
            <person name="Bruemmer F."/>
            <person name="Labrenz M."/>
            <person name="Spormann A.M."/>
            <person name="Op den Camp H."/>
            <person name="Overmann J."/>
            <person name="Amann R."/>
            <person name="Jetten M.S.M."/>
            <person name="Mascher T."/>
            <person name="Medema M.H."/>
            <person name="Devos D.P."/>
            <person name="Kaster A.-K."/>
            <person name="Ovreas L."/>
            <person name="Rohde M."/>
            <person name="Galperin M.Y."/>
            <person name="Jogler C."/>
        </authorList>
    </citation>
    <scope>NUCLEOTIDE SEQUENCE [LARGE SCALE GENOMIC DNA]</scope>
    <source>
        <strain evidence="8 9">UC8</strain>
    </source>
</reference>
<dbReference type="GO" id="GO:0005524">
    <property type="term" value="F:ATP binding"/>
    <property type="evidence" value="ECO:0007669"/>
    <property type="project" value="UniProtKB-KW"/>
</dbReference>
<dbReference type="GO" id="GO:0016887">
    <property type="term" value="F:ATP hydrolysis activity"/>
    <property type="evidence" value="ECO:0007669"/>
    <property type="project" value="InterPro"/>
</dbReference>
<feature type="coiled-coil region" evidence="5">
    <location>
        <begin position="476"/>
        <end position="503"/>
    </location>
</feature>
<dbReference type="PROSITE" id="PS00870">
    <property type="entry name" value="CLPAB_1"/>
    <property type="match status" value="1"/>
</dbReference>
<evidence type="ECO:0000313" key="9">
    <source>
        <dbReference type="Proteomes" id="UP000325286"/>
    </source>
</evidence>
<organism evidence="8 9">
    <name type="scientific">Roseimaritima ulvae</name>
    <dbReference type="NCBI Taxonomy" id="980254"/>
    <lineage>
        <taxon>Bacteria</taxon>
        <taxon>Pseudomonadati</taxon>
        <taxon>Planctomycetota</taxon>
        <taxon>Planctomycetia</taxon>
        <taxon>Pirellulales</taxon>
        <taxon>Pirellulaceae</taxon>
        <taxon>Roseimaritima</taxon>
    </lineage>
</organism>
<keyword evidence="2" id="KW-0547">Nucleotide-binding</keyword>
<evidence type="ECO:0000256" key="2">
    <source>
        <dbReference type="ARBA" id="ARBA00022741"/>
    </source>
</evidence>
<name>A0A5B9QT56_9BACT</name>
<dbReference type="InterPro" id="IPR027417">
    <property type="entry name" value="P-loop_NTPase"/>
</dbReference>
<dbReference type="PROSITE" id="PS51903">
    <property type="entry name" value="CLP_R"/>
    <property type="match status" value="1"/>
</dbReference>
<evidence type="ECO:0000256" key="6">
    <source>
        <dbReference type="SAM" id="MobiDB-lite"/>
    </source>
</evidence>
<dbReference type="Proteomes" id="UP000325286">
    <property type="component" value="Chromosome"/>
</dbReference>
<feature type="domain" description="Clp R" evidence="7">
    <location>
        <begin position="10"/>
        <end position="156"/>
    </location>
</feature>
<feature type="region of interest" description="Disordered" evidence="6">
    <location>
        <begin position="169"/>
        <end position="196"/>
    </location>
</feature>
<dbReference type="PANTHER" id="PTHR11638">
    <property type="entry name" value="ATP-DEPENDENT CLP PROTEASE"/>
    <property type="match status" value="1"/>
</dbReference>